<evidence type="ECO:0000256" key="4">
    <source>
        <dbReference type="PROSITE-ProRule" id="PRU00175"/>
    </source>
</evidence>
<evidence type="ECO:0000256" key="3">
    <source>
        <dbReference type="ARBA" id="ARBA00022833"/>
    </source>
</evidence>
<keyword evidence="2 4" id="KW-0863">Zinc-finger</keyword>
<evidence type="ECO:0000259" key="5">
    <source>
        <dbReference type="PROSITE" id="PS50089"/>
    </source>
</evidence>
<dbReference type="FunFam" id="3.30.40.10:FF:000239">
    <property type="entry name" value="probable BOI-related E3 ubiquitin-protein ligase 2"/>
    <property type="match status" value="1"/>
</dbReference>
<dbReference type="PIRSF" id="PIRSF036836">
    <property type="entry name" value="RNase_bind_SBP1"/>
    <property type="match status" value="1"/>
</dbReference>
<dbReference type="GO" id="GO:0008270">
    <property type="term" value="F:zinc ion binding"/>
    <property type="evidence" value="ECO:0007669"/>
    <property type="project" value="UniProtKB-KW"/>
</dbReference>
<dbReference type="PANTHER" id="PTHR42647:SF50">
    <property type="entry name" value="BOI-RELATED E3 UBIQUITIN-PROTEIN LIGASE 1-LIKE ISOFORM X1"/>
    <property type="match status" value="1"/>
</dbReference>
<evidence type="ECO:0000313" key="6">
    <source>
        <dbReference type="EMBL" id="KAK1422350.1"/>
    </source>
</evidence>
<dbReference type="EMBL" id="JAUHHV010000006">
    <property type="protein sequence ID" value="KAK1422350.1"/>
    <property type="molecule type" value="Genomic_DNA"/>
</dbReference>
<dbReference type="GO" id="GO:0004842">
    <property type="term" value="F:ubiquitin-protein transferase activity"/>
    <property type="evidence" value="ECO:0007669"/>
    <property type="project" value="TreeGrafter"/>
</dbReference>
<evidence type="ECO:0000313" key="7">
    <source>
        <dbReference type="Proteomes" id="UP001229421"/>
    </source>
</evidence>
<comment type="caution">
    <text evidence="6">The sequence shown here is derived from an EMBL/GenBank/DDBJ whole genome shotgun (WGS) entry which is preliminary data.</text>
</comment>
<dbReference type="Pfam" id="PF13920">
    <property type="entry name" value="zf-C3HC4_3"/>
    <property type="match status" value="1"/>
</dbReference>
<keyword evidence="7" id="KW-1185">Reference proteome</keyword>
<dbReference type="InterPro" id="IPR013083">
    <property type="entry name" value="Znf_RING/FYVE/PHD"/>
</dbReference>
<evidence type="ECO:0000256" key="1">
    <source>
        <dbReference type="ARBA" id="ARBA00022723"/>
    </source>
</evidence>
<sequence>MFGGFTNAQTGYHTFNEEHQSQYDTSALPQLQLFGNFPVGYTMDGINFVGNDLVTGSSRPVKRVREVGTEYTQQKLQRSLNTFCQDAAGLTRTTLNPNHVSTGLKLAYGEDERNSSLTSVNANLRALHPVTQSLTGHIQLEMDCHNKILEHYVKVQEEKMAKGIKELTQKHTALLLNTLETEVTKKLNEKDVEIVIMNRRNMELGLKIKQMSMEAQAWHYRAKYNESVVNALKNNIQQLIPQKHDQGKEGYGDSEVDDAASYTNVNGGLGNPNQTFSMKPLNCKACNGKEVSVLLLPCRHLCLCKDCDVLVENCPVCQATRSESVHVFMS</sequence>
<organism evidence="6 7">
    <name type="scientific">Tagetes erecta</name>
    <name type="common">African marigold</name>
    <dbReference type="NCBI Taxonomy" id="13708"/>
    <lineage>
        <taxon>Eukaryota</taxon>
        <taxon>Viridiplantae</taxon>
        <taxon>Streptophyta</taxon>
        <taxon>Embryophyta</taxon>
        <taxon>Tracheophyta</taxon>
        <taxon>Spermatophyta</taxon>
        <taxon>Magnoliopsida</taxon>
        <taxon>eudicotyledons</taxon>
        <taxon>Gunneridae</taxon>
        <taxon>Pentapetalae</taxon>
        <taxon>asterids</taxon>
        <taxon>campanulids</taxon>
        <taxon>Asterales</taxon>
        <taxon>Asteraceae</taxon>
        <taxon>Asteroideae</taxon>
        <taxon>Heliantheae alliance</taxon>
        <taxon>Tageteae</taxon>
        <taxon>Tagetes</taxon>
    </lineage>
</organism>
<evidence type="ECO:0000256" key="2">
    <source>
        <dbReference type="ARBA" id="ARBA00022771"/>
    </source>
</evidence>
<keyword evidence="1" id="KW-0479">Metal-binding</keyword>
<accession>A0AAD8KML8</accession>
<dbReference type="PANTHER" id="PTHR42647">
    <property type="entry name" value="SBP (S-RIBONUCLEASE BINDING PROTEIN) FAMILY PROTEIN"/>
    <property type="match status" value="1"/>
</dbReference>
<feature type="domain" description="RING-type" evidence="5">
    <location>
        <begin position="283"/>
        <end position="318"/>
    </location>
</feature>
<dbReference type="AlphaFoldDB" id="A0AAD8KML8"/>
<dbReference type="Proteomes" id="UP001229421">
    <property type="component" value="Unassembled WGS sequence"/>
</dbReference>
<keyword evidence="3" id="KW-0862">Zinc</keyword>
<dbReference type="PROSITE" id="PS50089">
    <property type="entry name" value="ZF_RING_2"/>
    <property type="match status" value="1"/>
</dbReference>
<reference evidence="6" key="1">
    <citation type="journal article" date="2023" name="bioRxiv">
        <title>Improved chromosome-level genome assembly for marigold (Tagetes erecta).</title>
        <authorList>
            <person name="Jiang F."/>
            <person name="Yuan L."/>
            <person name="Wang S."/>
            <person name="Wang H."/>
            <person name="Xu D."/>
            <person name="Wang A."/>
            <person name="Fan W."/>
        </authorList>
    </citation>
    <scope>NUCLEOTIDE SEQUENCE</scope>
    <source>
        <strain evidence="6">WSJ</strain>
        <tissue evidence="6">Leaf</tissue>
    </source>
</reference>
<proteinExistence type="predicted"/>
<protein>
    <recommendedName>
        <fullName evidence="5">RING-type domain-containing protein</fullName>
    </recommendedName>
</protein>
<dbReference type="InterPro" id="IPR001841">
    <property type="entry name" value="Znf_RING"/>
</dbReference>
<dbReference type="Gene3D" id="3.30.40.10">
    <property type="entry name" value="Zinc/RING finger domain, C3HC4 (zinc finger)"/>
    <property type="match status" value="1"/>
</dbReference>
<name>A0AAD8KML8_TARER</name>
<gene>
    <name evidence="6" type="ORF">QVD17_25403</name>
</gene>